<dbReference type="SUPFAM" id="SSF53756">
    <property type="entry name" value="UDP-Glycosyltransferase/glycogen phosphorylase"/>
    <property type="match status" value="1"/>
</dbReference>
<dbReference type="Gene3D" id="3.40.50.2000">
    <property type="entry name" value="Glycogen Phosphorylase B"/>
    <property type="match status" value="2"/>
</dbReference>
<evidence type="ECO:0000313" key="6">
    <source>
        <dbReference type="EMBL" id="GAT16809.1"/>
    </source>
</evidence>
<evidence type="ECO:0000259" key="4">
    <source>
        <dbReference type="Pfam" id="PF00534"/>
    </source>
</evidence>
<dbReference type="Pfam" id="PF13439">
    <property type="entry name" value="Glyco_transf_4"/>
    <property type="match status" value="1"/>
</dbReference>
<dbReference type="EMBL" id="BCTB01000049">
    <property type="protein sequence ID" value="GAT16809.1"/>
    <property type="molecule type" value="Genomic_DNA"/>
</dbReference>
<dbReference type="GO" id="GO:0016757">
    <property type="term" value="F:glycosyltransferase activity"/>
    <property type="evidence" value="ECO:0007669"/>
    <property type="project" value="UniProtKB-KW"/>
</dbReference>
<evidence type="ECO:0000256" key="1">
    <source>
        <dbReference type="ARBA" id="ARBA00022676"/>
    </source>
</evidence>
<dbReference type="OrthoDB" id="9809227at2"/>
<reference evidence="6 7" key="1">
    <citation type="journal article" date="2016" name="Genome Announc.">
        <title>Draft Genome Sequences of Five Rapidly Growing Mycobacterium Species, M. thermoresistibile, M. fortuitum subsp. acetamidolyticum, M. canariasense, M. brisbanense, and M. novocastrense.</title>
        <authorList>
            <person name="Katahira K."/>
            <person name="Ogura Y."/>
            <person name="Gotoh Y."/>
            <person name="Hayashi T."/>
        </authorList>
    </citation>
    <scope>NUCLEOTIDE SEQUENCE [LARGE SCALE GENOMIC DNA]</scope>
    <source>
        <strain evidence="6 7">JCM6362</strain>
    </source>
</reference>
<dbReference type="STRING" id="1797.RMCT_3778"/>
<name>A0A124E8U5_MYCTH</name>
<keyword evidence="2 6" id="KW-0808">Transferase</keyword>
<evidence type="ECO:0000256" key="2">
    <source>
        <dbReference type="ARBA" id="ARBA00022679"/>
    </source>
</evidence>
<dbReference type="Pfam" id="PF00534">
    <property type="entry name" value="Glycos_transf_1"/>
    <property type="match status" value="1"/>
</dbReference>
<dbReference type="AlphaFoldDB" id="A0A124E8U5"/>
<gene>
    <name evidence="6" type="ORF">RMCT_3778</name>
</gene>
<comment type="caution">
    <text evidence="6">The sequence shown here is derived from an EMBL/GenBank/DDBJ whole genome shotgun (WGS) entry which is preliminary data.</text>
</comment>
<dbReference type="InterPro" id="IPR001296">
    <property type="entry name" value="Glyco_trans_1"/>
</dbReference>
<dbReference type="PANTHER" id="PTHR12526:SF595">
    <property type="entry name" value="BLL5217 PROTEIN"/>
    <property type="match status" value="1"/>
</dbReference>
<dbReference type="Proteomes" id="UP000069654">
    <property type="component" value="Unassembled WGS sequence"/>
</dbReference>
<feature type="domain" description="Glycosyltransferase subfamily 4-like N-terminal" evidence="5">
    <location>
        <begin position="51"/>
        <end position="167"/>
    </location>
</feature>
<proteinExistence type="predicted"/>
<reference evidence="7" key="2">
    <citation type="submission" date="2016-02" db="EMBL/GenBank/DDBJ databases">
        <title>Draft genome sequence of five rapidly growing Mycobacterium species.</title>
        <authorList>
            <person name="Katahira K."/>
            <person name="Gotou Y."/>
            <person name="Iida K."/>
            <person name="Ogura Y."/>
            <person name="Hayashi T."/>
        </authorList>
    </citation>
    <scope>NUCLEOTIDE SEQUENCE [LARGE SCALE GENOMIC DNA]</scope>
    <source>
        <strain evidence="7">JCM6362</strain>
    </source>
</reference>
<protein>
    <submittedName>
        <fullName evidence="6">Glycosyltransferase</fullName>
    </submittedName>
</protein>
<evidence type="ECO:0000256" key="3">
    <source>
        <dbReference type="SAM" id="MobiDB-lite"/>
    </source>
</evidence>
<dbReference type="PANTHER" id="PTHR12526">
    <property type="entry name" value="GLYCOSYLTRANSFERASE"/>
    <property type="match status" value="1"/>
</dbReference>
<evidence type="ECO:0000313" key="7">
    <source>
        <dbReference type="Proteomes" id="UP000069654"/>
    </source>
</evidence>
<dbReference type="CDD" id="cd03802">
    <property type="entry name" value="GT4_AviGT4-like"/>
    <property type="match status" value="1"/>
</dbReference>
<evidence type="ECO:0000259" key="5">
    <source>
        <dbReference type="Pfam" id="PF13439"/>
    </source>
</evidence>
<organism evidence="6 7">
    <name type="scientific">Mycolicibacterium thermoresistibile</name>
    <name type="common">Mycobacterium thermoresistibile</name>
    <dbReference type="NCBI Taxonomy" id="1797"/>
    <lineage>
        <taxon>Bacteria</taxon>
        <taxon>Bacillati</taxon>
        <taxon>Actinomycetota</taxon>
        <taxon>Actinomycetes</taxon>
        <taxon>Mycobacteriales</taxon>
        <taxon>Mycobacteriaceae</taxon>
        <taxon>Mycolicibacterium</taxon>
    </lineage>
</organism>
<dbReference type="InterPro" id="IPR028098">
    <property type="entry name" value="Glyco_trans_4-like_N"/>
</dbReference>
<feature type="region of interest" description="Disordered" evidence="3">
    <location>
        <begin position="1"/>
        <end position="23"/>
    </location>
</feature>
<feature type="domain" description="Glycosyl transferase family 1" evidence="4">
    <location>
        <begin position="205"/>
        <end position="347"/>
    </location>
</feature>
<accession>A0A124E8U5</accession>
<keyword evidence="1" id="KW-0328">Glycosyltransferase</keyword>
<sequence>MGKVETVGAESTSESDGDGLTDVARPAHQLGRRLRVALVAPPYFDVPPRAYGGIEAVVADLADALVAHGHEVTLIGAGEPGTSARFEQVWERSVPELLGKPLPEMIHALRTRRAIETLAATDGLDVVHDHTLAGPLNASAYRGLGLPVVLTTHGPVHEEMYDYYRTLGSDVHLVAISDRQRSLAPDLNWLGRVHNALRTDEWPFHPEKQDYALFLGRFTAAKGPDLALHAAHRAGIPLVLAGKCTEPAEKAYFRETVQPLLTDADLLFGQADARAKRRLLSRARCLVFPVQWEEPFGMVMIESMVCGTPVVALRGGAVSEVVVDGVTGFVCDDAADLADAIKEASRLDPYACRRHVEANFGVDQLAVGYEQVYRQAMAAMATPGSDRPTLGMSA</sequence>